<keyword evidence="9" id="KW-1185">Reference proteome</keyword>
<dbReference type="PROSITE" id="PS51644">
    <property type="entry name" value="HTH_OST"/>
    <property type="match status" value="2"/>
</dbReference>
<protein>
    <submittedName>
        <fullName evidence="8">Tudor domain-containing protein 5</fullName>
    </submittedName>
</protein>
<dbReference type="Gene3D" id="2.40.50.90">
    <property type="match status" value="1"/>
</dbReference>
<evidence type="ECO:0000256" key="3">
    <source>
        <dbReference type="ARBA" id="ARBA00022737"/>
    </source>
</evidence>
<feature type="compositionally biased region" description="Low complexity" evidence="5">
    <location>
        <begin position="1075"/>
        <end position="1088"/>
    </location>
</feature>
<feature type="compositionally biased region" description="Polar residues" evidence="5">
    <location>
        <begin position="746"/>
        <end position="765"/>
    </location>
</feature>
<dbReference type="GO" id="GO:0007283">
    <property type="term" value="P:spermatogenesis"/>
    <property type="evidence" value="ECO:0007669"/>
    <property type="project" value="UniProtKB-KW"/>
</dbReference>
<dbReference type="Gene3D" id="3.30.420.610">
    <property type="entry name" value="LOTUS domain-like"/>
    <property type="match status" value="2"/>
</dbReference>
<feature type="compositionally biased region" description="Basic and acidic residues" evidence="5">
    <location>
        <begin position="1318"/>
        <end position="1332"/>
    </location>
</feature>
<comment type="subcellular location">
    <subcellularLocation>
        <location evidence="1">Cytoplasm</location>
    </subcellularLocation>
</comment>
<keyword evidence="3" id="KW-0677">Repeat</keyword>
<feature type="domain" description="HTH OST-type" evidence="7">
    <location>
        <begin position="325"/>
        <end position="399"/>
    </location>
</feature>
<dbReference type="GO" id="GO:0030154">
    <property type="term" value="P:cell differentiation"/>
    <property type="evidence" value="ECO:0007669"/>
    <property type="project" value="UniProtKB-ARBA"/>
</dbReference>
<proteinExistence type="predicted"/>
<feature type="region of interest" description="Disordered" evidence="5">
    <location>
        <begin position="406"/>
        <end position="440"/>
    </location>
</feature>
<dbReference type="CDD" id="cd08824">
    <property type="entry name" value="LOTUS"/>
    <property type="match status" value="1"/>
</dbReference>
<dbReference type="Proteomes" id="UP000078542">
    <property type="component" value="Unassembled WGS sequence"/>
</dbReference>
<feature type="compositionally biased region" description="Polar residues" evidence="5">
    <location>
        <begin position="782"/>
        <end position="803"/>
    </location>
</feature>
<evidence type="ECO:0000256" key="2">
    <source>
        <dbReference type="ARBA" id="ARBA00022490"/>
    </source>
</evidence>
<dbReference type="Gene3D" id="2.30.30.140">
    <property type="match status" value="1"/>
</dbReference>
<keyword evidence="4" id="KW-0744">Spermatogenesis</keyword>
<dbReference type="Pfam" id="PF00567">
    <property type="entry name" value="TUDOR"/>
    <property type="match status" value="1"/>
</dbReference>
<feature type="compositionally biased region" description="Basic and acidic residues" evidence="5">
    <location>
        <begin position="1172"/>
        <end position="1189"/>
    </location>
</feature>
<evidence type="ECO:0000256" key="5">
    <source>
        <dbReference type="SAM" id="MobiDB-lite"/>
    </source>
</evidence>
<gene>
    <name evidence="8" type="ORF">ALC62_02341</name>
</gene>
<evidence type="ECO:0000313" key="8">
    <source>
        <dbReference type="EMBL" id="KYN06683.1"/>
    </source>
</evidence>
<feature type="region of interest" description="Disordered" evidence="5">
    <location>
        <begin position="1303"/>
        <end position="1333"/>
    </location>
</feature>
<dbReference type="Pfam" id="PF12872">
    <property type="entry name" value="OST-HTH"/>
    <property type="match status" value="2"/>
</dbReference>
<keyword evidence="4" id="KW-0221">Differentiation</keyword>
<dbReference type="InterPro" id="IPR041966">
    <property type="entry name" value="LOTUS-like"/>
</dbReference>
<evidence type="ECO:0000256" key="4">
    <source>
        <dbReference type="ARBA" id="ARBA00022871"/>
    </source>
</evidence>
<dbReference type="EMBL" id="KQ976973">
    <property type="protein sequence ID" value="KYN06683.1"/>
    <property type="molecule type" value="Genomic_DNA"/>
</dbReference>
<sequence>MANQDEIRTLVLSLLIARKGSTPVTVLERDYYEIEKKRIPYKKFGYNNLVHFLQSMPDHFVVEEYEGIHYVRGIANKSKHVSSLVSRQKTTTNSRIKYPLRQATTFNRRNQHTRFQQVRLTPDKLCLLVQYIKSNPNGVSLQNAVLYAQQLVPHVNISSSDLHTQLYELSHQLCMDGYMIYAVQNGLQSNVVQQPSNRRPLIETPSTQFWNEPELSSDSILPPKQTEYAAGQEDFEWVEYFSDEGDFVSVHTSSNNINNCKKRAKTSELLVTNLAQHVKSEQTDMFNYNKNEDDIEINENDYFPMNYNNTEMRATECSQDKSEIVSDRIKTRLRELLQKYPNGIWCAELPDIYLKEYKVHLNYNKLGFTSVREFTSYLPKIFYMTQVKKTDDFKLYSADKRPVVPNTELTNEPCASQDHRYDERGTAQTQYNNDDDKAPIPSKVSPKITKKYAPDEVMNYGDDVNKILVTDLKCTKKYLEIYVIEVFNPSFFWIHLRENVKQFENMMDELSDFYELNKYNYTIPNIALKENMHCACVYDDRWHRAVIKKLKVDNRATVWFYDYGTVKAYAGQDLYYLHSKFSILPAQAIPCGLYDVKPNVDEKWKKSVNDKFVDKIADTLLAVTIITVDPQYNSMMVVLTDTSEEEDVCINNWLVKEKLAQVGKMVGTCDIINYLRFDFDFSTSIRREDNINKSQHCRDQSVLYDERMHVLSDVKGEDIEQKTVKSLHNIPASKIKVLQLLSNKSPNAKSLNDNTNHTKSPSVKSIPTKYLDANSLNTSLDSFSDTKSSDAKLQSSNSSYLQNRRSRTPKELISVLEKLEKSKLNGIFNSNSKTSISEANENNVRQIDSSRKKDSQCSNELCYGFMNFISRDSDNESDQNDFGTFRSLYGGHGLMEPIDWSVIRQENNLAHRTIISTKECKSNVEDKSESYNQRNKLLGKQYFLNLTSLENENFLPENNIDSNVENADFLDILKDNILYTVSDHTVTVMFTPNVKLKTLHDNQSDDTNSSINIVERIDIASSEEIDQKVNKNDKVYNGKVKADQKIRDKDSNTDSESVFFNMSNNIDNTTREMSECSSNDSSQSNTNNKTYNPRFKTILDKMKRKQMNSMNSNFINISKSSSSEQIPLSSYSCNTSDDTIISSHDEQFKASNVIEMNTSTTVKKYLSEKLSKKLTDESHSDSEETRDLSSLETDSIISSNIDDTKQCLLNQSLENDSFASNAIVSSNVNDTKKCLLDQSLCVENDSFASSNADSTKQYQNQSSDVVTSSCNINDSNNPLITINETLNISNLMQKLLKITQNVPDNSDQLDSDDLSQESVKDDNSDESKRDDISDCISETYETINDVNIIEKEPVPLIFDDCDIASDDSEWDAGAGSDFLSELEEMFKVTIANSTEI</sequence>
<name>A0A195D1A0_9HYME</name>
<feature type="region of interest" description="Disordered" evidence="5">
    <location>
        <begin position="782"/>
        <end position="807"/>
    </location>
</feature>
<dbReference type="GO" id="GO:0005737">
    <property type="term" value="C:cytoplasm"/>
    <property type="evidence" value="ECO:0007669"/>
    <property type="project" value="UniProtKB-SubCell"/>
</dbReference>
<evidence type="ECO:0000259" key="7">
    <source>
        <dbReference type="PROSITE" id="PS51644"/>
    </source>
</evidence>
<feature type="domain" description="HTH OST-type" evidence="7">
    <location>
        <begin position="3"/>
        <end position="76"/>
    </location>
</feature>
<dbReference type="InterPro" id="IPR002999">
    <property type="entry name" value="Tudor"/>
</dbReference>
<dbReference type="PANTHER" id="PTHR16442:SF1">
    <property type="entry name" value="RING FINGER PROTEIN 17"/>
    <property type="match status" value="1"/>
</dbReference>
<evidence type="ECO:0000256" key="1">
    <source>
        <dbReference type="ARBA" id="ARBA00004496"/>
    </source>
</evidence>
<organism evidence="8 9">
    <name type="scientific">Cyphomyrmex costatus</name>
    <dbReference type="NCBI Taxonomy" id="456900"/>
    <lineage>
        <taxon>Eukaryota</taxon>
        <taxon>Metazoa</taxon>
        <taxon>Ecdysozoa</taxon>
        <taxon>Arthropoda</taxon>
        <taxon>Hexapoda</taxon>
        <taxon>Insecta</taxon>
        <taxon>Pterygota</taxon>
        <taxon>Neoptera</taxon>
        <taxon>Endopterygota</taxon>
        <taxon>Hymenoptera</taxon>
        <taxon>Apocrita</taxon>
        <taxon>Aculeata</taxon>
        <taxon>Formicoidea</taxon>
        <taxon>Formicidae</taxon>
        <taxon>Myrmicinae</taxon>
        <taxon>Cyphomyrmex</taxon>
    </lineage>
</organism>
<dbReference type="SUPFAM" id="SSF63748">
    <property type="entry name" value="Tudor/PWWP/MBT"/>
    <property type="match status" value="1"/>
</dbReference>
<feature type="region of interest" description="Disordered" evidence="5">
    <location>
        <begin position="746"/>
        <end position="767"/>
    </location>
</feature>
<feature type="region of interest" description="Disordered" evidence="5">
    <location>
        <begin position="1069"/>
        <end position="1092"/>
    </location>
</feature>
<dbReference type="CDD" id="cd09972">
    <property type="entry name" value="LOTUS_TDRD_OSKAR"/>
    <property type="match status" value="1"/>
</dbReference>
<evidence type="ECO:0000313" key="9">
    <source>
        <dbReference type="Proteomes" id="UP000078542"/>
    </source>
</evidence>
<dbReference type="PROSITE" id="PS50304">
    <property type="entry name" value="TUDOR"/>
    <property type="match status" value="1"/>
</dbReference>
<evidence type="ECO:0000259" key="6">
    <source>
        <dbReference type="PROSITE" id="PS50304"/>
    </source>
</evidence>
<feature type="region of interest" description="Disordered" evidence="5">
    <location>
        <begin position="1172"/>
        <end position="1191"/>
    </location>
</feature>
<dbReference type="PANTHER" id="PTHR16442">
    <property type="entry name" value="RING FINGER PROTEIN 17"/>
    <property type="match status" value="1"/>
</dbReference>
<dbReference type="InterPro" id="IPR025605">
    <property type="entry name" value="OST-HTH/LOTUS_dom"/>
</dbReference>
<reference evidence="8 9" key="1">
    <citation type="submission" date="2016-03" db="EMBL/GenBank/DDBJ databases">
        <title>Cyphomyrmex costatus WGS genome.</title>
        <authorList>
            <person name="Nygaard S."/>
            <person name="Hu H."/>
            <person name="Boomsma J."/>
            <person name="Zhang G."/>
        </authorList>
    </citation>
    <scope>NUCLEOTIDE SEQUENCE [LARGE SCALE GENOMIC DNA]</scope>
    <source>
        <strain evidence="8">MS0001</strain>
        <tissue evidence="8">Whole body</tissue>
    </source>
</reference>
<dbReference type="STRING" id="456900.A0A195D1A0"/>
<accession>A0A195D1A0</accession>
<keyword evidence="2" id="KW-0963">Cytoplasm</keyword>
<dbReference type="InterPro" id="IPR035437">
    <property type="entry name" value="SNase_OB-fold_sf"/>
</dbReference>
<feature type="domain" description="Tudor" evidence="6">
    <location>
        <begin position="527"/>
        <end position="584"/>
    </location>
</feature>